<evidence type="ECO:0000256" key="5">
    <source>
        <dbReference type="ARBA" id="ARBA00022729"/>
    </source>
</evidence>
<gene>
    <name evidence="15" type="primary">LOC110300933</name>
</gene>
<dbReference type="RefSeq" id="XP_021026805.2">
    <property type="nucleotide sequence ID" value="XM_021171146.2"/>
</dbReference>
<evidence type="ECO:0000256" key="2">
    <source>
        <dbReference type="ARBA" id="ARBA00007371"/>
    </source>
</evidence>
<dbReference type="PANTHER" id="PTHR21388:SF9">
    <property type="entry name" value="BETA-DEFENSIN 1"/>
    <property type="match status" value="1"/>
</dbReference>
<dbReference type="GeneID" id="110300933"/>
<evidence type="ECO:0000256" key="3">
    <source>
        <dbReference type="ARBA" id="ARBA00022525"/>
    </source>
</evidence>
<evidence type="ECO:0000259" key="13">
    <source>
        <dbReference type="Pfam" id="PF00711"/>
    </source>
</evidence>
<dbReference type="AlphaFoldDB" id="A0A6P5QBS7"/>
<keyword evidence="6" id="KW-0211">Defensin</keyword>
<dbReference type="Proteomes" id="UP000515126">
    <property type="component" value="Chromosome 8"/>
</dbReference>
<evidence type="ECO:0000256" key="9">
    <source>
        <dbReference type="ARBA" id="ARBA00024380"/>
    </source>
</evidence>
<reference evidence="15" key="1">
    <citation type="submission" date="2025-08" db="UniProtKB">
        <authorList>
            <consortium name="RefSeq"/>
        </authorList>
    </citation>
    <scope>IDENTIFICATION</scope>
</reference>
<dbReference type="SUPFAM" id="SSF57392">
    <property type="entry name" value="Defensin-like"/>
    <property type="match status" value="1"/>
</dbReference>
<keyword evidence="5" id="KW-0732">Signal</keyword>
<evidence type="ECO:0000256" key="12">
    <source>
        <dbReference type="ARBA" id="ARBA00041630"/>
    </source>
</evidence>
<comment type="function">
    <text evidence="10">Has bactericidal activity. May act as a ligand for C-C chemokine receptor CCR6. Positively regulates the sperm motility and bactericidal activity in a CCR6-dependent manner. Binds to CCR6 and triggers Ca2+ mobilization in the sperm which is important for its motility.</text>
</comment>
<keyword evidence="4" id="KW-0929">Antimicrobial</keyword>
<accession>A0A6P5QBS7</accession>
<keyword evidence="7" id="KW-0044">Antibiotic</keyword>
<evidence type="ECO:0000256" key="4">
    <source>
        <dbReference type="ARBA" id="ARBA00022529"/>
    </source>
</evidence>
<dbReference type="InterPro" id="IPR001855">
    <property type="entry name" value="Defensin_beta-like"/>
</dbReference>
<evidence type="ECO:0000256" key="10">
    <source>
        <dbReference type="ARBA" id="ARBA00037394"/>
    </source>
</evidence>
<evidence type="ECO:0000256" key="11">
    <source>
        <dbReference type="ARBA" id="ARBA00040807"/>
    </source>
</evidence>
<dbReference type="GO" id="GO:0005615">
    <property type="term" value="C:extracellular space"/>
    <property type="evidence" value="ECO:0007669"/>
    <property type="project" value="TreeGrafter"/>
</dbReference>
<dbReference type="GO" id="GO:0002227">
    <property type="term" value="P:innate immune response in mucosa"/>
    <property type="evidence" value="ECO:0007669"/>
    <property type="project" value="TreeGrafter"/>
</dbReference>
<dbReference type="PANTHER" id="PTHR21388">
    <property type="entry name" value="BETA-DEFENSIN-RELATED"/>
    <property type="match status" value="1"/>
</dbReference>
<evidence type="ECO:0000313" key="14">
    <source>
        <dbReference type="Proteomes" id="UP000515126"/>
    </source>
</evidence>
<evidence type="ECO:0000256" key="1">
    <source>
        <dbReference type="ARBA" id="ARBA00004613"/>
    </source>
</evidence>
<evidence type="ECO:0000256" key="6">
    <source>
        <dbReference type="ARBA" id="ARBA00022940"/>
    </source>
</evidence>
<proteinExistence type="inferred from homology"/>
<keyword evidence="3" id="KW-0964">Secreted</keyword>
<comment type="similarity">
    <text evidence="2">Belongs to the beta-defensin family.</text>
</comment>
<name>A0A6P5QBS7_MUSCR</name>
<comment type="subcellular location">
    <subcellularLocation>
        <location evidence="1">Secreted</location>
    </subcellularLocation>
</comment>
<organism evidence="14 15">
    <name type="scientific">Mus caroli</name>
    <name type="common">Ryukyu mouse</name>
    <name type="synonym">Ricefield mouse</name>
    <dbReference type="NCBI Taxonomy" id="10089"/>
    <lineage>
        <taxon>Eukaryota</taxon>
        <taxon>Metazoa</taxon>
        <taxon>Chordata</taxon>
        <taxon>Craniata</taxon>
        <taxon>Vertebrata</taxon>
        <taxon>Euteleostomi</taxon>
        <taxon>Mammalia</taxon>
        <taxon>Eutheria</taxon>
        <taxon>Euarchontoglires</taxon>
        <taxon>Glires</taxon>
        <taxon>Rodentia</taxon>
        <taxon>Myomorpha</taxon>
        <taxon>Muroidea</taxon>
        <taxon>Muridae</taxon>
        <taxon>Murinae</taxon>
        <taxon>Mus</taxon>
        <taxon>Mus</taxon>
    </lineage>
</organism>
<protein>
    <recommendedName>
        <fullName evidence="11">Beta-defensin 1</fullName>
    </recommendedName>
    <alternativeName>
        <fullName evidence="12">Defensin, beta 1</fullName>
    </alternativeName>
</protein>
<dbReference type="GO" id="GO:0031731">
    <property type="term" value="F:CCR6 chemokine receptor binding"/>
    <property type="evidence" value="ECO:0007669"/>
    <property type="project" value="TreeGrafter"/>
</dbReference>
<evidence type="ECO:0000256" key="7">
    <source>
        <dbReference type="ARBA" id="ARBA00023022"/>
    </source>
</evidence>
<dbReference type="GO" id="GO:0050830">
    <property type="term" value="P:defense response to Gram-positive bacterium"/>
    <property type="evidence" value="ECO:0007669"/>
    <property type="project" value="TreeGrafter"/>
</dbReference>
<dbReference type="Pfam" id="PF00711">
    <property type="entry name" value="Defensin_beta"/>
    <property type="match status" value="1"/>
</dbReference>
<evidence type="ECO:0000313" key="15">
    <source>
        <dbReference type="RefSeq" id="XP_021026805.2"/>
    </source>
</evidence>
<keyword evidence="8" id="KW-1015">Disulfide bond</keyword>
<dbReference type="GO" id="GO:0050829">
    <property type="term" value="P:defense response to Gram-negative bacterium"/>
    <property type="evidence" value="ECO:0007669"/>
    <property type="project" value="TreeGrafter"/>
</dbReference>
<sequence>MRLCNQCSYKKNKLIQASSVTPTPWEFHVLSALWTLAATTMKTHYFLLVMIFFLFSQMEPGVGILTSLGRRTDQYRCLQHGGFCLRSSCPSNTKLQGTCKPDKPNCCKS</sequence>
<dbReference type="KEGG" id="mcal:110300933"/>
<dbReference type="Gene3D" id="3.10.360.10">
    <property type="entry name" value="Antimicrobial Peptide, Beta-defensin 2, Chain A"/>
    <property type="match status" value="1"/>
</dbReference>
<evidence type="ECO:0000256" key="8">
    <source>
        <dbReference type="ARBA" id="ARBA00023157"/>
    </source>
</evidence>
<dbReference type="FunFam" id="3.10.360.10:FF:000001">
    <property type="entry name" value="Beta-defensin 1"/>
    <property type="match status" value="1"/>
</dbReference>
<comment type="subunit">
    <text evidence="9">Monomer. Homodimer.</text>
</comment>
<feature type="domain" description="Beta-defensin-like" evidence="13">
    <location>
        <begin position="73"/>
        <end position="108"/>
    </location>
</feature>
<keyword evidence="14" id="KW-1185">Reference proteome</keyword>